<dbReference type="InterPro" id="IPR025514">
    <property type="entry name" value="DUF4402"/>
</dbReference>
<feature type="signal peptide" evidence="1">
    <location>
        <begin position="1"/>
        <end position="21"/>
    </location>
</feature>
<dbReference type="AlphaFoldDB" id="A0AAQ2YAD8"/>
<proteinExistence type="predicted"/>
<organism evidence="2 3">
    <name type="scientific">Vibrio campbellii</name>
    <dbReference type="NCBI Taxonomy" id="680"/>
    <lineage>
        <taxon>Bacteria</taxon>
        <taxon>Pseudomonadati</taxon>
        <taxon>Pseudomonadota</taxon>
        <taxon>Gammaproteobacteria</taxon>
        <taxon>Vibrionales</taxon>
        <taxon>Vibrionaceae</taxon>
        <taxon>Vibrio</taxon>
    </lineage>
</organism>
<dbReference type="EMBL" id="CP117989">
    <property type="protein sequence ID" value="WDG11572.1"/>
    <property type="molecule type" value="Genomic_DNA"/>
</dbReference>
<gene>
    <name evidence="2" type="ORF">PUN50_20160</name>
</gene>
<reference evidence="2" key="1">
    <citation type="submission" date="2023-02" db="EMBL/GenBank/DDBJ databases">
        <title>Isolation, identification, and genome analysis of Vibrio campbellii in the Penaeus vannamei larvae stage.</title>
        <authorList>
            <person name="Huang T."/>
            <person name="Zhang B."/>
        </authorList>
    </citation>
    <scope>NUCLEOTIDE SEQUENCE</scope>
    <source>
        <strain evidence="2">20220413_1</strain>
    </source>
</reference>
<evidence type="ECO:0000313" key="3">
    <source>
        <dbReference type="Proteomes" id="UP001219537"/>
    </source>
</evidence>
<dbReference type="RefSeq" id="WP_045374578.1">
    <property type="nucleotide sequence ID" value="NZ_BBKV01000158.1"/>
</dbReference>
<accession>A0AAQ2YAD8</accession>
<protein>
    <submittedName>
        <fullName evidence="2">DUF4402 domain-containing protein</fullName>
    </submittedName>
</protein>
<sequence>MPLKVAFYLGLFLFTHQSCLALTIVPENMGISFPGTYLSGRGQNAVSSPAHNQLYVVRFYVEGEPGKKITVTVPNNQYLNHDKTSRKIKIRRIFYGCGLSKRGRTKINSNGRSKLLCIGAKIRIGAKIPAGNYSGTIPFEVNYR</sequence>
<feature type="chain" id="PRO_5043022485" evidence="1">
    <location>
        <begin position="22"/>
        <end position="144"/>
    </location>
</feature>
<dbReference type="Proteomes" id="UP001219537">
    <property type="component" value="Chromosome 2"/>
</dbReference>
<evidence type="ECO:0000313" key="2">
    <source>
        <dbReference type="EMBL" id="WDG11572.1"/>
    </source>
</evidence>
<name>A0AAQ2YAD8_9VIBR</name>
<evidence type="ECO:0000256" key="1">
    <source>
        <dbReference type="SAM" id="SignalP"/>
    </source>
</evidence>
<keyword evidence="1" id="KW-0732">Signal</keyword>
<dbReference type="Pfam" id="PF14352">
    <property type="entry name" value="DUF4402"/>
    <property type="match status" value="1"/>
</dbReference>